<keyword evidence="2" id="KW-1185">Reference proteome</keyword>
<protein>
    <submittedName>
        <fullName evidence="1">Uncharacterized protein</fullName>
    </submittedName>
</protein>
<evidence type="ECO:0000313" key="2">
    <source>
        <dbReference type="Proteomes" id="UP000031719"/>
    </source>
</evidence>
<accession>A0A0B4ZZ29</accession>
<organism evidence="1 2">
    <name type="scientific">Pseudomonas phage PhiCHU</name>
    <dbReference type="NCBI Taxonomy" id="1589273"/>
    <lineage>
        <taxon>Viruses</taxon>
        <taxon>Duplodnaviria</taxon>
        <taxon>Heunggongvirae</taxon>
        <taxon>Uroviricota</taxon>
        <taxon>Caudoviricetes</taxon>
        <taxon>Bruynoghevirus</taxon>
        <taxon>Bruynoghevirus CHU</taxon>
    </lineage>
</organism>
<dbReference type="GeneID" id="26637235"/>
<reference evidence="1 2" key="1">
    <citation type="submission" date="2014-12" db="EMBL/GenBank/DDBJ databases">
        <authorList>
            <person name="Magill D.J."/>
            <person name="Shaburova O.V."/>
            <person name="Chesnokova E.N."/>
            <person name="Pleteneva E.A."/>
            <person name="Krylov V.N."/>
            <person name="Kulakov L.A."/>
        </authorList>
    </citation>
    <scope>NUCLEOTIDE SEQUENCE [LARGE SCALE GENOMIC DNA]</scope>
</reference>
<dbReference type="RefSeq" id="YP_009210792.1">
    <property type="nucleotide sequence ID" value="NC_028933.1"/>
</dbReference>
<gene>
    <name evidence="1" type="ORF">PhiCHU_09</name>
</gene>
<name>A0A0B4ZZ29_9CAUD</name>
<dbReference type="OrthoDB" id="33544at10239"/>
<proteinExistence type="predicted"/>
<dbReference type="EMBL" id="KP233880">
    <property type="protein sequence ID" value="AJD82702.1"/>
    <property type="molecule type" value="Genomic_DNA"/>
</dbReference>
<dbReference type="KEGG" id="vg:26637235"/>
<dbReference type="Proteomes" id="UP000031719">
    <property type="component" value="Segment"/>
</dbReference>
<sequence length="82" mass="9345">MMGLPKDKVSILEDGTVYVPWRYHLSSLYNMASLGGATDPEAVKDEFLDYLRAEYGRYVTFELEGIPEDREDSFDAYVLKGV</sequence>
<evidence type="ECO:0000313" key="1">
    <source>
        <dbReference type="EMBL" id="AJD82702.1"/>
    </source>
</evidence>